<accession>F3KKD5</accession>
<gene>
    <name evidence="1" type="ORF">Nlim_0950</name>
</gene>
<sequence length="178" mass="21170">MSGEEDAKSRTITFRLNSTLINEIRKDAQFERTNINALVSKILSNHILWERYERKVGLLPMTKPFVKYAIEKMDAKEIIHFAEVIEQDTVTDIFNFMKTKYTTEDFIEILRTWLYVAWMQHVIIKGNDTYTFKIKHDLGEKWSLYVKTFVTKLFHDILEKRLNVKTTKNTITLIFPVE</sequence>
<protein>
    <submittedName>
        <fullName evidence="1">Uncharacterized protein</fullName>
    </submittedName>
</protein>
<dbReference type="EMBL" id="AEGP01000033">
    <property type="protein sequence ID" value="EGG42302.1"/>
    <property type="molecule type" value="Genomic_DNA"/>
</dbReference>
<name>F3KKD5_9ARCH</name>
<evidence type="ECO:0000313" key="1">
    <source>
        <dbReference type="EMBL" id="EGG42302.1"/>
    </source>
</evidence>
<dbReference type="Proteomes" id="UP000004348">
    <property type="component" value="Chromosome"/>
</dbReference>
<organism evidence="1">
    <name type="scientific">Candidatus Nitrosarchaeum limnium SFB1</name>
    <dbReference type="NCBI Taxonomy" id="886738"/>
    <lineage>
        <taxon>Archaea</taxon>
        <taxon>Nitrososphaerota</taxon>
        <taxon>Nitrososphaeria</taxon>
        <taxon>Nitrosopumilales</taxon>
        <taxon>Nitrosopumilaceae</taxon>
        <taxon>Nitrosarchaeum</taxon>
    </lineage>
</organism>
<dbReference type="HOGENOM" id="CLU_100103_1_0_2"/>
<dbReference type="AlphaFoldDB" id="F3KKD5"/>
<comment type="caution">
    <text evidence="1">The sequence shown here is derived from an EMBL/GenBank/DDBJ whole genome shotgun (WGS) entry which is preliminary data.</text>
</comment>
<reference evidence="1" key="1">
    <citation type="journal article" date="2011" name="PLoS ONE">
        <title>Genome of a low-salinity ammonia-oxidizing archaeon determined by single-cell and metagenomic analysis.</title>
        <authorList>
            <person name="Blainey P.C."/>
            <person name="Mosier A.C."/>
            <person name="Potanina A."/>
            <person name="Francis C.A."/>
            <person name="Quake S.R."/>
        </authorList>
    </citation>
    <scope>NUCLEOTIDE SEQUENCE [LARGE SCALE GENOMIC DNA]</scope>
    <source>
        <strain evidence="1">SFB1</strain>
    </source>
</reference>
<proteinExistence type="predicted"/>
<dbReference type="STRING" id="886738.Nlim_0950"/>